<evidence type="ECO:0000313" key="2">
    <source>
        <dbReference type="EMBL" id="WAA10135.1"/>
    </source>
</evidence>
<accession>A0A9E8LUW5</accession>
<keyword evidence="1" id="KW-1133">Transmembrane helix</keyword>
<keyword evidence="1" id="KW-0472">Membrane</keyword>
<dbReference type="KEGG" id="faf:OE104_01970"/>
<proteinExistence type="predicted"/>
<evidence type="ECO:0000313" key="3">
    <source>
        <dbReference type="Proteomes" id="UP001164718"/>
    </source>
</evidence>
<dbReference type="Proteomes" id="UP001164718">
    <property type="component" value="Chromosome"/>
</dbReference>
<reference evidence="2" key="1">
    <citation type="submission" date="2022-09" db="EMBL/GenBank/DDBJ databases">
        <title>Complete Genomes of Fervidibacillus albus and Fervidibacillus halotolerans isolated from tidal flat sediments.</title>
        <authorList>
            <person name="Kwon K.K."/>
            <person name="Yang S.-H."/>
            <person name="Park M.J."/>
            <person name="Oh H.-M."/>
        </authorList>
    </citation>
    <scope>NUCLEOTIDE SEQUENCE</scope>
    <source>
        <strain evidence="2">MEBiC13591</strain>
    </source>
</reference>
<dbReference type="EMBL" id="CP106878">
    <property type="protein sequence ID" value="WAA10135.1"/>
    <property type="molecule type" value="Genomic_DNA"/>
</dbReference>
<dbReference type="AlphaFoldDB" id="A0A9E8LUW5"/>
<organism evidence="2 3">
    <name type="scientific">Fervidibacillus albus</name>
    <dbReference type="NCBI Taxonomy" id="2980026"/>
    <lineage>
        <taxon>Bacteria</taxon>
        <taxon>Bacillati</taxon>
        <taxon>Bacillota</taxon>
        <taxon>Bacilli</taxon>
        <taxon>Bacillales</taxon>
        <taxon>Bacillaceae</taxon>
        <taxon>Fervidibacillus</taxon>
    </lineage>
</organism>
<sequence length="93" mass="10648">MSKREFFVHYAVVVLAIFLVVAAFSYRQQAEEREGSRHPYFRKSNGSSKNGLIPFQCGQTLVNYLRDRSYGSKTIHLDRLPSIAGYFRTVGGR</sequence>
<feature type="transmembrane region" description="Helical" evidence="1">
    <location>
        <begin position="6"/>
        <end position="26"/>
    </location>
</feature>
<name>A0A9E8LUW5_9BACI</name>
<dbReference type="RefSeq" id="WP_275417920.1">
    <property type="nucleotide sequence ID" value="NZ_CP106878.1"/>
</dbReference>
<keyword evidence="1" id="KW-0812">Transmembrane</keyword>
<protein>
    <submittedName>
        <fullName evidence="2">Uncharacterized protein</fullName>
    </submittedName>
</protein>
<gene>
    <name evidence="2" type="ORF">OE104_01970</name>
</gene>
<evidence type="ECO:0000256" key="1">
    <source>
        <dbReference type="SAM" id="Phobius"/>
    </source>
</evidence>
<keyword evidence="3" id="KW-1185">Reference proteome</keyword>